<keyword evidence="4" id="KW-0456">Lyase</keyword>
<evidence type="ECO:0000256" key="6">
    <source>
        <dbReference type="ARBA" id="ARBA00067035"/>
    </source>
</evidence>
<comment type="similarity">
    <text evidence="2 7">Belongs to the enoyl-CoA hydratase/isomerase family.</text>
</comment>
<organism evidence="8 10">
    <name type="scientific">Criibacterium bergeronii</name>
    <dbReference type="NCBI Taxonomy" id="1871336"/>
    <lineage>
        <taxon>Bacteria</taxon>
        <taxon>Bacillati</taxon>
        <taxon>Bacillota</taxon>
        <taxon>Clostridia</taxon>
        <taxon>Peptostreptococcales</taxon>
        <taxon>Filifactoraceae</taxon>
        <taxon>Criibacterium</taxon>
    </lineage>
</organism>
<dbReference type="InterPro" id="IPR029045">
    <property type="entry name" value="ClpP/crotonase-like_dom_sf"/>
</dbReference>
<comment type="subunit">
    <text evidence="3">Homotetramer.</text>
</comment>
<dbReference type="InterPro" id="IPR018376">
    <property type="entry name" value="Enoyl-CoA_hyd/isom_CS"/>
</dbReference>
<evidence type="ECO:0000256" key="4">
    <source>
        <dbReference type="ARBA" id="ARBA00023239"/>
    </source>
</evidence>
<name>A0A371IKP6_9FIRM</name>
<dbReference type="FunFam" id="3.90.226.10:FF:000009">
    <property type="entry name" value="Carnitinyl-CoA dehydratase"/>
    <property type="match status" value="1"/>
</dbReference>
<evidence type="ECO:0000256" key="2">
    <source>
        <dbReference type="ARBA" id="ARBA00005254"/>
    </source>
</evidence>
<dbReference type="SUPFAM" id="SSF52096">
    <property type="entry name" value="ClpP/crotonase"/>
    <property type="match status" value="1"/>
</dbReference>
<evidence type="ECO:0000313" key="10">
    <source>
        <dbReference type="Proteomes" id="UP000093352"/>
    </source>
</evidence>
<comment type="pathway">
    <text evidence="1">Lipid metabolism; butanoate metabolism.</text>
</comment>
<dbReference type="EMBL" id="VJXW01000002">
    <property type="protein sequence ID" value="TRW28381.1"/>
    <property type="molecule type" value="Genomic_DNA"/>
</dbReference>
<reference evidence="9 11" key="3">
    <citation type="submission" date="2019-07" db="EMBL/GenBank/DDBJ databases">
        <title>Criibacterium bergeronii gen. nov., sp. nov. isolated from human clinical samples.</title>
        <authorList>
            <person name="Maheux A.F."/>
            <person name="Boudreau D.K."/>
            <person name="Berube E."/>
            <person name="Brodeur S."/>
            <person name="Bernard K.A."/>
            <person name="Abed J.Y."/>
            <person name="Ducrey E."/>
            <person name="Guay E.F."/>
            <person name="Raymond F."/>
            <person name="Corbeil J."/>
            <person name="Domingo M.-C."/>
            <person name="Roy P.H."/>
            <person name="Boissinot M."/>
            <person name="Tocheva E.I."/>
            <person name="Omar R.F."/>
        </authorList>
    </citation>
    <scope>NUCLEOTIDE SEQUENCE [LARGE SCALE GENOMIC DNA]</scope>
    <source>
        <strain evidence="9 11">CCRI-24246</strain>
    </source>
</reference>
<dbReference type="InterPro" id="IPR001753">
    <property type="entry name" value="Enoyl-CoA_hydra/iso"/>
</dbReference>
<protein>
    <recommendedName>
        <fullName evidence="6">short-chain-enoyl-CoA hydratase</fullName>
        <ecNumber evidence="6">4.2.1.150</ecNumber>
    </recommendedName>
</protein>
<reference evidence="8" key="2">
    <citation type="submission" date="2018-07" db="EMBL/GenBank/DDBJ databases">
        <authorList>
            <person name="Quirk P.G."/>
            <person name="Krulwich T.A."/>
        </authorList>
    </citation>
    <scope>NUCLEOTIDE SEQUENCE</scope>
    <source>
        <strain evidence="8">CCRI-22567</strain>
    </source>
</reference>
<reference evidence="8 10" key="1">
    <citation type="journal article" date="2016" name="Genome Announc.">
        <title>Draft Genome Sequence of Criibacterium bergeronii gen. nov., sp. nov., Strain CCRI-22567T, Isolated from a Vaginal Sample from a Woman with Bacterial Vaginosis.</title>
        <authorList>
            <person name="Maheux A.F."/>
            <person name="Berube E."/>
            <person name="Boudreau D.K."/>
            <person name="Raymond F."/>
            <person name="Corbeil J."/>
            <person name="Roy P.H."/>
            <person name="Boissinot M."/>
            <person name="Omar R.F."/>
        </authorList>
    </citation>
    <scope>NUCLEOTIDE SEQUENCE [LARGE SCALE GENOMIC DNA]</scope>
    <source>
        <strain evidence="8 10">CCRI-22567</strain>
    </source>
</reference>
<dbReference type="GO" id="GO:0006635">
    <property type="term" value="P:fatty acid beta-oxidation"/>
    <property type="evidence" value="ECO:0007669"/>
    <property type="project" value="TreeGrafter"/>
</dbReference>
<dbReference type="GO" id="GO:0018812">
    <property type="term" value="F:3-hydroxyacyl-CoA dehydratase activity"/>
    <property type="evidence" value="ECO:0007669"/>
    <property type="project" value="UniProtKB-EC"/>
</dbReference>
<comment type="caution">
    <text evidence="8">The sequence shown here is derived from an EMBL/GenBank/DDBJ whole genome shotgun (WGS) entry which is preliminary data.</text>
</comment>
<keyword evidence="10" id="KW-1185">Reference proteome</keyword>
<sequence>MGAKVLIEKKNESVSLLTLNNPDTLNALSTDFMYDINEAIDIIENDKSVKVLIITGVGKAFIAGADIKEMIELTPAQTLEWGQLGSKLNTKVENMRIPVIAAVNGFALGGGCELAMACDIRIASEKAKFGQPEVGIGITPGAGGTQRLPRLVGIAKAKELLYTGKIIDAIEAEKIGLVNSVVPADELLQKAMEMANEISMQAQIAVQECKRLINSGIQTDINTGLALELQAFSLCSSTQDKQIGMGAFIRKEKEKKFIYK</sequence>
<comment type="catalytic activity">
    <reaction evidence="5">
        <text>a short-chain (3S)-3-hydroxyacyl-CoA = a short-chain (2E)-enoyl-CoA + H2O</text>
        <dbReference type="Rhea" id="RHEA:52664"/>
        <dbReference type="ChEBI" id="CHEBI:15377"/>
        <dbReference type="ChEBI" id="CHEBI:87488"/>
        <dbReference type="ChEBI" id="CHEBI:136760"/>
        <dbReference type="EC" id="4.2.1.150"/>
    </reaction>
</comment>
<accession>A0A371IKP6</accession>
<dbReference type="RefSeq" id="WP_068914087.1">
    <property type="nucleotide sequence ID" value="NZ_MBEW02000013.1"/>
</dbReference>
<dbReference type="Gene3D" id="1.10.12.10">
    <property type="entry name" value="Lyase 2-enoyl-coa Hydratase, Chain A, domain 2"/>
    <property type="match status" value="1"/>
</dbReference>
<dbReference type="Gene3D" id="3.90.226.10">
    <property type="entry name" value="2-enoyl-CoA Hydratase, Chain A, domain 1"/>
    <property type="match status" value="1"/>
</dbReference>
<dbReference type="Proteomes" id="UP000093352">
    <property type="component" value="Unassembled WGS sequence"/>
</dbReference>
<evidence type="ECO:0000256" key="1">
    <source>
        <dbReference type="ARBA" id="ARBA00005086"/>
    </source>
</evidence>
<dbReference type="FunFam" id="1.10.12.10:FF:000001">
    <property type="entry name" value="Probable enoyl-CoA hydratase, mitochondrial"/>
    <property type="match status" value="1"/>
</dbReference>
<dbReference type="PANTHER" id="PTHR11941:SF54">
    <property type="entry name" value="ENOYL-COA HYDRATASE, MITOCHONDRIAL"/>
    <property type="match status" value="1"/>
</dbReference>
<evidence type="ECO:0000313" key="8">
    <source>
        <dbReference type="EMBL" id="RDY21068.1"/>
    </source>
</evidence>
<dbReference type="Proteomes" id="UP000319424">
    <property type="component" value="Unassembled WGS sequence"/>
</dbReference>
<gene>
    <name evidence="8" type="ORF">BBG48_006875</name>
    <name evidence="9" type="ORF">FL857_02645</name>
</gene>
<dbReference type="CDD" id="cd06558">
    <property type="entry name" value="crotonase-like"/>
    <property type="match status" value="1"/>
</dbReference>
<dbReference type="PROSITE" id="PS00166">
    <property type="entry name" value="ENOYL_COA_HYDRATASE"/>
    <property type="match status" value="1"/>
</dbReference>
<dbReference type="PANTHER" id="PTHR11941">
    <property type="entry name" value="ENOYL-COA HYDRATASE-RELATED"/>
    <property type="match status" value="1"/>
</dbReference>
<evidence type="ECO:0000313" key="9">
    <source>
        <dbReference type="EMBL" id="TRW28381.1"/>
    </source>
</evidence>
<dbReference type="EMBL" id="MBEW02000013">
    <property type="protein sequence ID" value="RDY21068.1"/>
    <property type="molecule type" value="Genomic_DNA"/>
</dbReference>
<evidence type="ECO:0000256" key="5">
    <source>
        <dbReference type="ARBA" id="ARBA00050624"/>
    </source>
</evidence>
<evidence type="ECO:0000313" key="11">
    <source>
        <dbReference type="Proteomes" id="UP000319424"/>
    </source>
</evidence>
<dbReference type="Pfam" id="PF00378">
    <property type="entry name" value="ECH_1"/>
    <property type="match status" value="1"/>
</dbReference>
<evidence type="ECO:0000256" key="7">
    <source>
        <dbReference type="RuleBase" id="RU003707"/>
    </source>
</evidence>
<dbReference type="AlphaFoldDB" id="A0A371IKP6"/>
<dbReference type="InterPro" id="IPR014748">
    <property type="entry name" value="Enoyl-CoA_hydra_C"/>
</dbReference>
<dbReference type="OrthoDB" id="9775794at2"/>
<dbReference type="STRING" id="1871336.BBG48_05655"/>
<evidence type="ECO:0000256" key="3">
    <source>
        <dbReference type="ARBA" id="ARBA00011881"/>
    </source>
</evidence>
<proteinExistence type="inferred from homology"/>
<dbReference type="EC" id="4.2.1.150" evidence="6"/>